<accession>A0A843U2B2</accession>
<gene>
    <name evidence="2" type="ORF">Taro_009945</name>
</gene>
<reference evidence="2" key="1">
    <citation type="submission" date="2017-07" db="EMBL/GenBank/DDBJ databases">
        <title>Taro Niue Genome Assembly and Annotation.</title>
        <authorList>
            <person name="Atibalentja N."/>
            <person name="Keating K."/>
            <person name="Fields C.J."/>
        </authorList>
    </citation>
    <scope>NUCLEOTIDE SEQUENCE</scope>
    <source>
        <strain evidence="2">Niue_2</strain>
        <tissue evidence="2">Leaf</tissue>
    </source>
</reference>
<sequence length="62" mass="7162">MPTARKEHNHTGTETTTEVENNTPTSEGPKPKQGTTAKHDRSENRSNSLVRKSRKHYLYRNR</sequence>
<evidence type="ECO:0000256" key="1">
    <source>
        <dbReference type="SAM" id="MobiDB-lite"/>
    </source>
</evidence>
<feature type="region of interest" description="Disordered" evidence="1">
    <location>
        <begin position="1"/>
        <end position="62"/>
    </location>
</feature>
<evidence type="ECO:0000313" key="3">
    <source>
        <dbReference type="Proteomes" id="UP000652761"/>
    </source>
</evidence>
<feature type="compositionally biased region" description="Low complexity" evidence="1">
    <location>
        <begin position="12"/>
        <end position="27"/>
    </location>
</feature>
<keyword evidence="3" id="KW-1185">Reference proteome</keyword>
<proteinExistence type="predicted"/>
<feature type="compositionally biased region" description="Basic residues" evidence="1">
    <location>
        <begin position="51"/>
        <end position="62"/>
    </location>
</feature>
<protein>
    <submittedName>
        <fullName evidence="2">Uncharacterized protein</fullName>
    </submittedName>
</protein>
<name>A0A843U2B2_COLES</name>
<organism evidence="2 3">
    <name type="scientific">Colocasia esculenta</name>
    <name type="common">Wild taro</name>
    <name type="synonym">Arum esculentum</name>
    <dbReference type="NCBI Taxonomy" id="4460"/>
    <lineage>
        <taxon>Eukaryota</taxon>
        <taxon>Viridiplantae</taxon>
        <taxon>Streptophyta</taxon>
        <taxon>Embryophyta</taxon>
        <taxon>Tracheophyta</taxon>
        <taxon>Spermatophyta</taxon>
        <taxon>Magnoliopsida</taxon>
        <taxon>Liliopsida</taxon>
        <taxon>Araceae</taxon>
        <taxon>Aroideae</taxon>
        <taxon>Colocasieae</taxon>
        <taxon>Colocasia</taxon>
    </lineage>
</organism>
<evidence type="ECO:0000313" key="2">
    <source>
        <dbReference type="EMBL" id="MQL77525.1"/>
    </source>
</evidence>
<dbReference type="Proteomes" id="UP000652761">
    <property type="component" value="Unassembled WGS sequence"/>
</dbReference>
<dbReference type="EMBL" id="NMUH01000353">
    <property type="protein sequence ID" value="MQL77525.1"/>
    <property type="molecule type" value="Genomic_DNA"/>
</dbReference>
<comment type="caution">
    <text evidence="2">The sequence shown here is derived from an EMBL/GenBank/DDBJ whole genome shotgun (WGS) entry which is preliminary data.</text>
</comment>
<dbReference type="AlphaFoldDB" id="A0A843U2B2"/>
<feature type="compositionally biased region" description="Basic and acidic residues" evidence="1">
    <location>
        <begin position="1"/>
        <end position="11"/>
    </location>
</feature>